<reference evidence="1 2" key="1">
    <citation type="submission" date="2024-04" db="EMBL/GenBank/DDBJ databases">
        <authorList>
            <person name="Rising A."/>
            <person name="Reimegard J."/>
            <person name="Sonavane S."/>
            <person name="Akerstrom W."/>
            <person name="Nylinder S."/>
            <person name="Hedman E."/>
            <person name="Kallberg Y."/>
        </authorList>
    </citation>
    <scope>NUCLEOTIDE SEQUENCE [LARGE SCALE GENOMIC DNA]</scope>
</reference>
<name>A0AAV2C0T8_9ARAC</name>
<evidence type="ECO:0000313" key="2">
    <source>
        <dbReference type="Proteomes" id="UP001497382"/>
    </source>
</evidence>
<comment type="caution">
    <text evidence="1">The sequence shown here is derived from an EMBL/GenBank/DDBJ whole genome shotgun (WGS) entry which is preliminary data.</text>
</comment>
<dbReference type="Proteomes" id="UP001497382">
    <property type="component" value="Unassembled WGS sequence"/>
</dbReference>
<keyword evidence="2" id="KW-1185">Reference proteome</keyword>
<proteinExistence type="predicted"/>
<dbReference type="EMBL" id="CAXIEN010000764">
    <property type="protein sequence ID" value="CAL1301588.1"/>
    <property type="molecule type" value="Genomic_DNA"/>
</dbReference>
<protein>
    <submittedName>
        <fullName evidence="1">Uncharacterized protein</fullName>
    </submittedName>
</protein>
<evidence type="ECO:0000313" key="1">
    <source>
        <dbReference type="EMBL" id="CAL1301588.1"/>
    </source>
</evidence>
<dbReference type="AlphaFoldDB" id="A0AAV2C0T8"/>
<organism evidence="1 2">
    <name type="scientific">Larinioides sclopetarius</name>
    <dbReference type="NCBI Taxonomy" id="280406"/>
    <lineage>
        <taxon>Eukaryota</taxon>
        <taxon>Metazoa</taxon>
        <taxon>Ecdysozoa</taxon>
        <taxon>Arthropoda</taxon>
        <taxon>Chelicerata</taxon>
        <taxon>Arachnida</taxon>
        <taxon>Araneae</taxon>
        <taxon>Araneomorphae</taxon>
        <taxon>Entelegynae</taxon>
        <taxon>Araneoidea</taxon>
        <taxon>Araneidae</taxon>
        <taxon>Larinioides</taxon>
    </lineage>
</organism>
<sequence length="41" mass="4988">MKKWRGLLSCLVNQYLTVYLLFSTFQRHNIVIHIENNMLFC</sequence>
<accession>A0AAV2C0T8</accession>
<gene>
    <name evidence="1" type="ORF">LARSCL_LOCUS22610</name>
</gene>